<dbReference type="InterPro" id="IPR003494">
    <property type="entry name" value="SHS2_FtsA"/>
</dbReference>
<sequence length="707" mass="79001">MEDLIFALDIGTRSVTGILLRNEHERYKLVDYYMKEYKERYMKDGQIHHVIAVSEVIQEVKNELEKRQHLSLSRVSVAAAGRTLKTMTADADMSLKHAVTSQEAVRHLELTAVHHAQELLTAQQQGTGPNHYYCVGYSVLRYKIDGEEIGSLIDQNGENASVEIIATFLPKVVVESLLAALERANLEMEALTLEPIAAIKVLIPESMRRLNVALVDIGAGTSDIAITDKGTVVAYGMVPVAGDEITEAISDQYLLDFKDAEQTKRKIVNEGKATVADILGFETTITYDTLVSDISAQIENLAEAITDEILRLNGRSPRAVMLIGGGSLTPELPKVIARKLQLPENRVAVRGLDTLQHIELNEQIPKGPDYITPIGIAISANENPVHYIQVKVNDNTFRLFELKRLTIGDCLVHAGINIKKWYGRPGMASFVKVNGKDVSIPGELGEPPKIFLNGKLASVDDVISENDEITIQRGKDGKHAQLTLGEFIGETSPVPVYFENEVYKLKPEIYVNGEKKDSDYIIRDGDEIKIIQTKTAYDFIEQIVSGQWNHTFPVYVNGEEVQLEASGTSFVVNDEKVDEDYLLKPHDRITILPDEQVIVETLLKQLNQSYYHSISVTFNGEPVTLQQENIVVERDGQSLSLQSPLSPFDELTLTEKETADFIFQDVFRYVDIDMTGKTGNFSLYRNGEETTFYSAISDGDHLEIRWE</sequence>
<dbReference type="PROSITE" id="PS50889">
    <property type="entry name" value="S4"/>
    <property type="match status" value="2"/>
</dbReference>
<evidence type="ECO:0000313" key="4">
    <source>
        <dbReference type="Proteomes" id="UP000602050"/>
    </source>
</evidence>
<gene>
    <name evidence="3" type="ORF">GCM10010978_24090</name>
</gene>
<dbReference type="GO" id="GO:0051301">
    <property type="term" value="P:cell division"/>
    <property type="evidence" value="ECO:0007669"/>
    <property type="project" value="InterPro"/>
</dbReference>
<evidence type="ECO:0000259" key="2">
    <source>
        <dbReference type="SMART" id="SM00842"/>
    </source>
</evidence>
<dbReference type="PANTHER" id="PTHR32432:SF3">
    <property type="entry name" value="ETHANOLAMINE UTILIZATION PROTEIN EUTJ"/>
    <property type="match status" value="1"/>
</dbReference>
<keyword evidence="4" id="KW-1185">Reference proteome</keyword>
<dbReference type="CDD" id="cd24004">
    <property type="entry name" value="ASKHA_NBD_PilM-like"/>
    <property type="match status" value="1"/>
</dbReference>
<reference evidence="3" key="1">
    <citation type="journal article" date="2014" name="Int. J. Syst. Evol. Microbiol.">
        <title>Complete genome sequence of Corynebacterium casei LMG S-19264T (=DSM 44701T), isolated from a smear-ripened cheese.</title>
        <authorList>
            <consortium name="US DOE Joint Genome Institute (JGI-PGF)"/>
            <person name="Walter F."/>
            <person name="Albersmeier A."/>
            <person name="Kalinowski J."/>
            <person name="Ruckert C."/>
        </authorList>
    </citation>
    <scope>NUCLEOTIDE SEQUENCE</scope>
    <source>
        <strain evidence="3">CGMCC 1.12360</strain>
    </source>
</reference>
<dbReference type="SMART" id="SM00842">
    <property type="entry name" value="FtsA"/>
    <property type="match status" value="1"/>
</dbReference>
<dbReference type="Gene3D" id="3.30.420.40">
    <property type="match status" value="2"/>
</dbReference>
<organism evidence="3 4">
    <name type="scientific">Compostibacillus humi</name>
    <dbReference type="NCBI Taxonomy" id="1245525"/>
    <lineage>
        <taxon>Bacteria</taxon>
        <taxon>Bacillati</taxon>
        <taxon>Bacillota</taxon>
        <taxon>Bacilli</taxon>
        <taxon>Bacillales</taxon>
        <taxon>Bacillaceae</taxon>
        <taxon>Compostibacillus</taxon>
    </lineage>
</organism>
<dbReference type="RefSeq" id="WP_188392661.1">
    <property type="nucleotide sequence ID" value="NZ_BMEV01000049.1"/>
</dbReference>
<proteinExistence type="predicted"/>
<name>A0A8J2XG84_9BACI</name>
<protein>
    <submittedName>
        <fullName evidence="3">ATPase</fullName>
    </submittedName>
</protein>
<dbReference type="PANTHER" id="PTHR32432">
    <property type="entry name" value="CELL DIVISION PROTEIN FTSA-RELATED"/>
    <property type="match status" value="1"/>
</dbReference>
<evidence type="ECO:0000256" key="1">
    <source>
        <dbReference type="PROSITE-ProRule" id="PRU00182"/>
    </source>
</evidence>
<dbReference type="InterPro" id="IPR050696">
    <property type="entry name" value="FtsA/MreB"/>
</dbReference>
<feature type="domain" description="SHS2" evidence="2">
    <location>
        <begin position="5"/>
        <end position="202"/>
    </location>
</feature>
<keyword evidence="1" id="KW-0694">RNA-binding</keyword>
<dbReference type="Pfam" id="PF14450">
    <property type="entry name" value="FtsA"/>
    <property type="match status" value="1"/>
</dbReference>
<dbReference type="GO" id="GO:0003723">
    <property type="term" value="F:RNA binding"/>
    <property type="evidence" value="ECO:0007669"/>
    <property type="project" value="UniProtKB-KW"/>
</dbReference>
<evidence type="ECO:0000313" key="3">
    <source>
        <dbReference type="EMBL" id="GFZ82528.1"/>
    </source>
</evidence>
<dbReference type="EMBL" id="BMEV01000049">
    <property type="protein sequence ID" value="GFZ82528.1"/>
    <property type="molecule type" value="Genomic_DNA"/>
</dbReference>
<comment type="caution">
    <text evidence="3">The sequence shown here is derived from an EMBL/GenBank/DDBJ whole genome shotgun (WGS) entry which is preliminary data.</text>
</comment>
<dbReference type="Proteomes" id="UP000602050">
    <property type="component" value="Unassembled WGS sequence"/>
</dbReference>
<dbReference type="AlphaFoldDB" id="A0A8J2XG84"/>
<dbReference type="SUPFAM" id="SSF53067">
    <property type="entry name" value="Actin-like ATPase domain"/>
    <property type="match status" value="2"/>
</dbReference>
<reference evidence="3" key="2">
    <citation type="submission" date="2020-09" db="EMBL/GenBank/DDBJ databases">
        <authorList>
            <person name="Sun Q."/>
            <person name="Zhou Y."/>
        </authorList>
    </citation>
    <scope>NUCLEOTIDE SEQUENCE</scope>
    <source>
        <strain evidence="3">CGMCC 1.12360</strain>
    </source>
</reference>
<dbReference type="InterPro" id="IPR043129">
    <property type="entry name" value="ATPase_NBD"/>
</dbReference>
<accession>A0A8J2XG84</accession>